<name>A0A6J6K1Z0_9ZZZZ</name>
<evidence type="ECO:0000256" key="4">
    <source>
        <dbReference type="ARBA" id="ARBA00022989"/>
    </source>
</evidence>
<keyword evidence="6 9" id="KW-0472">Membrane</keyword>
<dbReference type="PANTHER" id="PTHR31563">
    <property type="entry name" value="ION CHANNEL POLLUX-RELATED"/>
    <property type="match status" value="1"/>
</dbReference>
<keyword evidence="5" id="KW-0406">Ion transport</keyword>
<evidence type="ECO:0000256" key="1">
    <source>
        <dbReference type="ARBA" id="ARBA00004127"/>
    </source>
</evidence>
<protein>
    <submittedName>
        <fullName evidence="11">Unannotated protein</fullName>
    </submittedName>
</protein>
<dbReference type="Pfam" id="PF06241">
    <property type="entry name" value="Castor_Poll_mid"/>
    <property type="match status" value="1"/>
</dbReference>
<keyword evidence="2" id="KW-0813">Transport</keyword>
<feature type="region of interest" description="Disordered" evidence="8">
    <location>
        <begin position="1"/>
        <end position="20"/>
    </location>
</feature>
<reference evidence="11" key="1">
    <citation type="submission" date="2020-05" db="EMBL/GenBank/DDBJ databases">
        <authorList>
            <person name="Chiriac C."/>
            <person name="Salcher M."/>
            <person name="Ghai R."/>
            <person name="Kavagutti S V."/>
        </authorList>
    </citation>
    <scope>NUCLEOTIDE SEQUENCE</scope>
</reference>
<sequence>MSKNEETRSYGQGAQGEPDAPKATKISFITKLKYNFDNSLSRAGAFVGYVFVAIIVLAFVMTAVQGAVAAVAALNTPLDPASYFFSFWAAFTKILGIGSTDAWGTQLVNFIYWAIGIAISGAVIGFISAAITRAVARLKEGKSAVIETGHTLILGWSNRVFPILSELAIANENIRKPRVVIFAGTARSVMDAEILARVPNLGKLKVITRTGDITNPEDLKRANVSSAKSIIILDADETGDATVVSTVLAVKAVNANPATRIIAELDDANTAEAITTSTNGQVIAVRSHDVIARVTAQASRQPGLAAVTLDLLDFAGGEIYFSRVPALEGKTYADALLAFNTASVIGLVDAQGKTSINPKTDTVIQAGSRVIAIAEDDDKIVYTGVREDIANKKIAPFTQPAREPEHLLFIGWSSMGRSVVSELAQFLPKGSTVHIVAEQKHVAVDELKSLKFGENIKVTHASVSGDIDELIAAASAKKYNEVIILGYREAISEAEADSQTMLTMLQMNQLFAAAGNGVEPTRLVAEILDSRKAELARVAAADDMVVSDNLAALLIAQVSENPDLAPVFEDLFDAGGASINVNPIEHYASLGQSIEFAELVAIGRSHGESVIGYRTLKNSKSDPASGVNLNPAKTMVFEPAAGDGLVIIGNLN</sequence>
<feature type="transmembrane region" description="Helical" evidence="9">
    <location>
        <begin position="81"/>
        <end position="98"/>
    </location>
</feature>
<evidence type="ECO:0000256" key="2">
    <source>
        <dbReference type="ARBA" id="ARBA00022448"/>
    </source>
</evidence>
<evidence type="ECO:0000259" key="10">
    <source>
        <dbReference type="Pfam" id="PF06241"/>
    </source>
</evidence>
<evidence type="ECO:0000313" key="11">
    <source>
        <dbReference type="EMBL" id="CAB4642385.1"/>
    </source>
</evidence>
<dbReference type="GO" id="GO:0012505">
    <property type="term" value="C:endomembrane system"/>
    <property type="evidence" value="ECO:0007669"/>
    <property type="project" value="UniProtKB-SubCell"/>
</dbReference>
<dbReference type="SUPFAM" id="SSF51735">
    <property type="entry name" value="NAD(P)-binding Rossmann-fold domains"/>
    <property type="match status" value="1"/>
</dbReference>
<evidence type="ECO:0000256" key="5">
    <source>
        <dbReference type="ARBA" id="ARBA00023065"/>
    </source>
</evidence>
<feature type="transmembrane region" description="Helical" evidence="9">
    <location>
        <begin position="110"/>
        <end position="132"/>
    </location>
</feature>
<evidence type="ECO:0000256" key="8">
    <source>
        <dbReference type="SAM" id="MobiDB-lite"/>
    </source>
</evidence>
<dbReference type="EMBL" id="CAEZWA010000058">
    <property type="protein sequence ID" value="CAB4642385.1"/>
    <property type="molecule type" value="Genomic_DNA"/>
</dbReference>
<dbReference type="Gene3D" id="3.40.50.720">
    <property type="entry name" value="NAD(P)-binding Rossmann-like Domain"/>
    <property type="match status" value="2"/>
</dbReference>
<dbReference type="AlphaFoldDB" id="A0A6J6K1Z0"/>
<keyword evidence="7" id="KW-0407">Ion channel</keyword>
<keyword evidence="4 9" id="KW-1133">Transmembrane helix</keyword>
<evidence type="ECO:0000256" key="9">
    <source>
        <dbReference type="SAM" id="Phobius"/>
    </source>
</evidence>
<feature type="domain" description="CASTOR/POLLUX/SYM8 ion channel conserved" evidence="10">
    <location>
        <begin position="288"/>
        <end position="380"/>
    </location>
</feature>
<evidence type="ECO:0000256" key="7">
    <source>
        <dbReference type="ARBA" id="ARBA00023303"/>
    </source>
</evidence>
<feature type="transmembrane region" description="Helical" evidence="9">
    <location>
        <begin position="46"/>
        <end position="74"/>
    </location>
</feature>
<dbReference type="PANTHER" id="PTHR31563:SF10">
    <property type="entry name" value="ION CHANNEL POLLUX-RELATED"/>
    <property type="match status" value="1"/>
</dbReference>
<gene>
    <name evidence="11" type="ORF">UFOPK2165_00433</name>
</gene>
<evidence type="ECO:0000256" key="3">
    <source>
        <dbReference type="ARBA" id="ARBA00022692"/>
    </source>
</evidence>
<proteinExistence type="predicted"/>
<accession>A0A6J6K1Z0</accession>
<dbReference type="InterPro" id="IPR036291">
    <property type="entry name" value="NAD(P)-bd_dom_sf"/>
</dbReference>
<dbReference type="InterPro" id="IPR044849">
    <property type="entry name" value="CASTOR/POLLUX/SYM8-like"/>
</dbReference>
<evidence type="ECO:0000256" key="6">
    <source>
        <dbReference type="ARBA" id="ARBA00023136"/>
    </source>
</evidence>
<organism evidence="11">
    <name type="scientific">freshwater metagenome</name>
    <dbReference type="NCBI Taxonomy" id="449393"/>
    <lineage>
        <taxon>unclassified sequences</taxon>
        <taxon>metagenomes</taxon>
        <taxon>ecological metagenomes</taxon>
    </lineage>
</organism>
<dbReference type="GO" id="GO:0034220">
    <property type="term" value="P:monoatomic ion transmembrane transport"/>
    <property type="evidence" value="ECO:0007669"/>
    <property type="project" value="UniProtKB-KW"/>
</dbReference>
<comment type="subcellular location">
    <subcellularLocation>
        <location evidence="1">Endomembrane system</location>
        <topology evidence="1">Multi-pass membrane protein</topology>
    </subcellularLocation>
</comment>
<dbReference type="InterPro" id="IPR010420">
    <property type="entry name" value="CASTOR/POLLUX/SYM8_dom"/>
</dbReference>
<keyword evidence="3 9" id="KW-0812">Transmembrane</keyword>